<evidence type="ECO:0000256" key="2">
    <source>
        <dbReference type="ARBA" id="ARBA00022450"/>
    </source>
</evidence>
<keyword evidence="3" id="KW-0597">Phosphoprotein</keyword>
<reference evidence="6 7" key="1">
    <citation type="submission" date="2019-06" db="EMBL/GenBank/DDBJ databases">
        <title>Sequencing the genomes of 1000 actinobacteria strains.</title>
        <authorList>
            <person name="Klenk H.-P."/>
        </authorList>
    </citation>
    <scope>NUCLEOTIDE SEQUENCE [LARGE SCALE GENOMIC DNA]</scope>
    <source>
        <strain evidence="6 7">DSM 45015</strain>
    </source>
</reference>
<dbReference type="Gene3D" id="3.40.50.12780">
    <property type="entry name" value="N-terminal domain of ligase-like"/>
    <property type="match status" value="1"/>
</dbReference>
<evidence type="ECO:0000313" key="7">
    <source>
        <dbReference type="Proteomes" id="UP000317422"/>
    </source>
</evidence>
<dbReference type="InterPro" id="IPR013968">
    <property type="entry name" value="PKS_KR"/>
</dbReference>
<feature type="compositionally biased region" description="Low complexity" evidence="4">
    <location>
        <begin position="37"/>
        <end position="54"/>
    </location>
</feature>
<dbReference type="InterPro" id="IPR036736">
    <property type="entry name" value="ACP-like_sf"/>
</dbReference>
<dbReference type="EMBL" id="VFQC01000002">
    <property type="protein sequence ID" value="TQN28379.1"/>
    <property type="molecule type" value="Genomic_DNA"/>
</dbReference>
<dbReference type="InterPro" id="IPR000873">
    <property type="entry name" value="AMP-dep_synth/lig_dom"/>
</dbReference>
<dbReference type="SUPFAM" id="SSF51735">
    <property type="entry name" value="NAD(P)-binding Rossmann-fold domains"/>
    <property type="match status" value="2"/>
</dbReference>
<comment type="caution">
    <text evidence="6">The sequence shown here is derived from an EMBL/GenBank/DDBJ whole genome shotgun (WGS) entry which is preliminary data.</text>
</comment>
<dbReference type="OrthoDB" id="3671040at2"/>
<proteinExistence type="inferred from homology"/>
<dbReference type="AlphaFoldDB" id="A0A543N997"/>
<dbReference type="SUPFAM" id="SSF47336">
    <property type="entry name" value="ACP-like"/>
    <property type="match status" value="1"/>
</dbReference>
<dbReference type="InterPro" id="IPR045851">
    <property type="entry name" value="AMP-bd_C_sf"/>
</dbReference>
<sequence length="1257" mass="132753">MTDSADLARISRTAEAVDGVHAAAAVLDRQLRPGTDPYAGAGAEPAAGTPVPGARPALVRGPDPDPGADAPTTVTEALLTTAARAPERGTTYVRADGSVRRQTYAALRDEALRVLTGLRRTGTRAGDPVLLQCADNRAFVTGFWACVLGGFVPTPVATAPEYRTDNAAVRKFHAAWRLLGRPLVLTDTGVRDRVAEARDRWDDGAQLRAVSVADVTEAEPAQPFLPDPDHPLVNLLTSGSTGTPKCVHHTHRSITARTHAAIAANGFTRDEVSLNWMPLDHVGGMVMFNVRDVFLGCEHVNAPTDAVVRRPLNWLDWIDRFRVTTTWAPNFAFALLTKHRAEIASGHWDLSCLRNICNAGEAVVSRTAFQFLRTLAPHGLPPDAMVPCWGMSETSSGVTYARLDLRDPAVGTVTLDSSSLDGQLVEVAPETRGALTLTEVGAPVAGVALRVVDEAGELLPEGRVGRVHVSGTTIMAGYLHNAAANAAGFTDDGWFDTGDLGFLRDGRLTLTGRQKHMLVVNGANYPAHEVESVVEQVPGVRPACTAACGVQDQETGTDSLHVFFVPTAEALGDLDGTVTGIRAALTRDIALHPESIVPVNEAEFPRAAGGKVQRERLAAALAEGRFDHRRYGGGPERGTDEVDCFLEPVWLPREEAGTSPTADRPTVLYAPAAATWPRRAAGAVGCVTPGERFEVRAADHVVIDPLDPEQHERALAHLVAHRGRPERIVYALETGPADGGRNPDAPARFLAALSAMARAAPEAELTVLTQEATGVRPADPVQPERAALVGMVRTAAAEGLLTAPRLTDAPPEAGGPELAELAGTRYGGEVVGVRGGAGYAPRLRTVRRGERVDVPTTFLPREGAVLLTGGLGGLGRHVAEQLLVGANARILIVGRTPEERLTPEAGAALAELRQLGEVRYAPVDVADRDGLAAAVTAAERAWGRGIDLVAHLAGSPVSPQWRDLSAHDLTRETPSWLRHMLRPKLDGGAAIEGLLDERPDTAVVLFSSVNGFLGGSGFGAYAAANAGLDAFAHRWAARGHAVRCLAWTMWDGAGMNDGNPLVAAARRRGLRVLEPADGLSLLLEALHQPAPYLLAGVDPANARVKAELAPDQFAGGSTVVAVVPEESADPETVRRAVAAELSASGVFAQITLLPRLPRDAAGAVDPETVLASRENTSPDHDAPRGRGETLVAGAVGDVLDLEPVGRDVSFFSLGCDSVRAVRLAGELSERLQRDVAVELLYEHPTVRDLAAAVSPGG</sequence>
<evidence type="ECO:0000256" key="4">
    <source>
        <dbReference type="SAM" id="MobiDB-lite"/>
    </source>
</evidence>
<feature type="compositionally biased region" description="Basic and acidic residues" evidence="4">
    <location>
        <begin position="1176"/>
        <end position="1187"/>
    </location>
</feature>
<evidence type="ECO:0000256" key="3">
    <source>
        <dbReference type="ARBA" id="ARBA00022553"/>
    </source>
</evidence>
<organism evidence="6 7">
    <name type="scientific">Haloactinospora alba</name>
    <dbReference type="NCBI Taxonomy" id="405555"/>
    <lineage>
        <taxon>Bacteria</taxon>
        <taxon>Bacillati</taxon>
        <taxon>Actinomycetota</taxon>
        <taxon>Actinomycetes</taxon>
        <taxon>Streptosporangiales</taxon>
        <taxon>Nocardiopsidaceae</taxon>
        <taxon>Haloactinospora</taxon>
    </lineage>
</organism>
<dbReference type="Pfam" id="PF08659">
    <property type="entry name" value="KR"/>
    <property type="match status" value="1"/>
</dbReference>
<dbReference type="Gene3D" id="1.10.1200.10">
    <property type="entry name" value="ACP-like"/>
    <property type="match status" value="1"/>
</dbReference>
<name>A0A543N997_9ACTN</name>
<dbReference type="RefSeq" id="WP_141925439.1">
    <property type="nucleotide sequence ID" value="NZ_VFQC01000002.1"/>
</dbReference>
<comment type="similarity">
    <text evidence="1">Belongs to the ATP-dependent AMP-binding enzyme family.</text>
</comment>
<dbReference type="SMART" id="SM01294">
    <property type="entry name" value="PKS_PP_betabranch"/>
    <property type="match status" value="1"/>
</dbReference>
<dbReference type="InterPro" id="IPR020806">
    <property type="entry name" value="PKS_PP-bd"/>
</dbReference>
<dbReference type="GO" id="GO:0070566">
    <property type="term" value="F:adenylyltransferase activity"/>
    <property type="evidence" value="ECO:0007669"/>
    <property type="project" value="TreeGrafter"/>
</dbReference>
<dbReference type="Pfam" id="PF00550">
    <property type="entry name" value="PP-binding"/>
    <property type="match status" value="1"/>
</dbReference>
<dbReference type="GO" id="GO:0005886">
    <property type="term" value="C:plasma membrane"/>
    <property type="evidence" value="ECO:0007669"/>
    <property type="project" value="TreeGrafter"/>
</dbReference>
<dbReference type="InterPro" id="IPR057326">
    <property type="entry name" value="KR_dom"/>
</dbReference>
<evidence type="ECO:0000313" key="6">
    <source>
        <dbReference type="EMBL" id="TQN28379.1"/>
    </source>
</evidence>
<dbReference type="Proteomes" id="UP000317422">
    <property type="component" value="Unassembled WGS sequence"/>
</dbReference>
<keyword evidence="2" id="KW-0596">Phosphopantetheine</keyword>
<keyword evidence="7" id="KW-1185">Reference proteome</keyword>
<feature type="region of interest" description="Disordered" evidence="4">
    <location>
        <begin position="1168"/>
        <end position="1187"/>
    </location>
</feature>
<dbReference type="Gene3D" id="3.40.50.720">
    <property type="entry name" value="NAD(P)-binding Rossmann-like Domain"/>
    <property type="match status" value="1"/>
</dbReference>
<dbReference type="SMART" id="SM00822">
    <property type="entry name" value="PKS_KR"/>
    <property type="match status" value="1"/>
</dbReference>
<dbReference type="SUPFAM" id="SSF56801">
    <property type="entry name" value="Acetyl-CoA synthetase-like"/>
    <property type="match status" value="1"/>
</dbReference>
<dbReference type="InterPro" id="IPR009081">
    <property type="entry name" value="PP-bd_ACP"/>
</dbReference>
<dbReference type="SMART" id="SM00823">
    <property type="entry name" value="PKS_PP"/>
    <property type="match status" value="1"/>
</dbReference>
<keyword evidence="6" id="KW-0436">Ligase</keyword>
<dbReference type="GO" id="GO:0006633">
    <property type="term" value="P:fatty acid biosynthetic process"/>
    <property type="evidence" value="ECO:0007669"/>
    <property type="project" value="TreeGrafter"/>
</dbReference>
<dbReference type="InterPro" id="IPR042099">
    <property type="entry name" value="ANL_N_sf"/>
</dbReference>
<dbReference type="GO" id="GO:0016874">
    <property type="term" value="F:ligase activity"/>
    <property type="evidence" value="ECO:0007669"/>
    <property type="project" value="UniProtKB-KW"/>
</dbReference>
<dbReference type="InterPro" id="IPR036291">
    <property type="entry name" value="NAD(P)-bd_dom_sf"/>
</dbReference>
<gene>
    <name evidence="6" type="ORF">FHX37_3716</name>
</gene>
<dbReference type="Gene3D" id="3.30.300.30">
    <property type="match status" value="1"/>
</dbReference>
<dbReference type="Pfam" id="PF00501">
    <property type="entry name" value="AMP-binding"/>
    <property type="match status" value="1"/>
</dbReference>
<evidence type="ECO:0000256" key="1">
    <source>
        <dbReference type="ARBA" id="ARBA00006432"/>
    </source>
</evidence>
<dbReference type="PROSITE" id="PS50075">
    <property type="entry name" value="CARRIER"/>
    <property type="match status" value="1"/>
</dbReference>
<dbReference type="PANTHER" id="PTHR22754:SF32">
    <property type="entry name" value="DISCO-INTERACTING PROTEIN 2"/>
    <property type="match status" value="1"/>
</dbReference>
<dbReference type="PANTHER" id="PTHR22754">
    <property type="entry name" value="DISCO-INTERACTING PROTEIN 2 DIP2 -RELATED"/>
    <property type="match status" value="1"/>
</dbReference>
<evidence type="ECO:0000259" key="5">
    <source>
        <dbReference type="PROSITE" id="PS50075"/>
    </source>
</evidence>
<protein>
    <submittedName>
        <fullName evidence="6">Acyl-CoA synthetase (AMP-forming)/AMP-acid ligase II</fullName>
    </submittedName>
</protein>
<feature type="domain" description="Carrier" evidence="5">
    <location>
        <begin position="1182"/>
        <end position="1257"/>
    </location>
</feature>
<feature type="region of interest" description="Disordered" evidence="4">
    <location>
        <begin position="35"/>
        <end position="70"/>
    </location>
</feature>
<accession>A0A543N997</accession>
<dbReference type="GO" id="GO:0031177">
    <property type="term" value="F:phosphopantetheine binding"/>
    <property type="evidence" value="ECO:0007669"/>
    <property type="project" value="InterPro"/>
</dbReference>